<dbReference type="InterPro" id="IPR050352">
    <property type="entry name" value="ABCG_transporters"/>
</dbReference>
<dbReference type="SUPFAM" id="SSF49879">
    <property type="entry name" value="SMAD/FHA domain"/>
    <property type="match status" value="2"/>
</dbReference>
<dbReference type="Pfam" id="PF00498">
    <property type="entry name" value="FHA"/>
    <property type="match status" value="2"/>
</dbReference>
<dbReference type="CDD" id="cd00060">
    <property type="entry name" value="FHA"/>
    <property type="match status" value="2"/>
</dbReference>
<dbReference type="PANTHER" id="PTHR48041:SF139">
    <property type="entry name" value="PROTEIN SCARLET"/>
    <property type="match status" value="1"/>
</dbReference>
<feature type="domain" description="FHA" evidence="9">
    <location>
        <begin position="188"/>
        <end position="237"/>
    </location>
</feature>
<dbReference type="EMBL" id="CP030032">
    <property type="protein sequence ID" value="AWV91306.1"/>
    <property type="molecule type" value="Genomic_DNA"/>
</dbReference>
<reference evidence="11 12" key="1">
    <citation type="submission" date="2018-06" db="EMBL/GenBank/DDBJ databases">
        <title>Lujinxingia sediminis gen. nov. sp. nov., a new facultative anaerobic member of the class Deltaproteobacteria, and proposal of Lujinxingaceae fam. nov.</title>
        <authorList>
            <person name="Guo L.-Y."/>
            <person name="Li C.-M."/>
            <person name="Wang S."/>
            <person name="Du Z.-J."/>
        </authorList>
    </citation>
    <scope>NUCLEOTIDE SEQUENCE [LARGE SCALE GENOMIC DNA]</scope>
    <source>
        <strain evidence="11 12">FA350</strain>
    </source>
</reference>
<dbReference type="Pfam" id="PF01061">
    <property type="entry name" value="ABC2_membrane"/>
    <property type="match status" value="1"/>
</dbReference>
<evidence type="ECO:0000256" key="8">
    <source>
        <dbReference type="SAM" id="Phobius"/>
    </source>
</evidence>
<evidence type="ECO:0000256" key="6">
    <source>
        <dbReference type="ARBA" id="ARBA00022989"/>
    </source>
</evidence>
<organism evidence="11 12">
    <name type="scientific">Bradymonas sediminis</name>
    <dbReference type="NCBI Taxonomy" id="1548548"/>
    <lineage>
        <taxon>Bacteria</taxon>
        <taxon>Deltaproteobacteria</taxon>
        <taxon>Bradymonadales</taxon>
        <taxon>Bradymonadaceae</taxon>
        <taxon>Bradymonas</taxon>
    </lineage>
</organism>
<keyword evidence="3 8" id="KW-0812">Transmembrane</keyword>
<comment type="subcellular location">
    <subcellularLocation>
        <location evidence="1">Membrane</location>
        <topology evidence="1">Multi-pass membrane protein</topology>
    </subcellularLocation>
</comment>
<feature type="transmembrane region" description="Helical" evidence="8">
    <location>
        <begin position="746"/>
        <end position="765"/>
    </location>
</feature>
<dbReference type="CDD" id="cd03213">
    <property type="entry name" value="ABCG_EPDR"/>
    <property type="match status" value="1"/>
</dbReference>
<sequence>MRPTDAWSRASKFWAAEREVWIVKHVLPRDSVAMSLLICSNCESKTPAHEIVCGDCGVPLAAPRKREKSEAIDERAQGLSVVIGRGFDCDIILDARQISRHHCRLTKIQPTGELGELERWLLEDLSAANGTFVNDRFERVQSRVVSEEDVLFLGSYRFPVRRVREFLDTDHDTPHVGTNYLPMEQAIITIGRDVDNDVLLDDPQVSRRHARLVREADELYLEDLGSANGTFVDGQRVTRHRLEPGQDISFGTCALRLDLERGILQKSYRGDILLQAENLVVEVGEGDHIKRLLDDVSFTVYPTEFVGLLGPSGAGKTTLLMALIGYLRPAFGRTLVNGDDLATNFDRYRNAIGYVPQEDIIHSELTVFEALYYTAKLRLPADTTDAEIFRRIDGVLADLEISQTRDIRIGSPERKGISGGQRKRVNLALELLTEPSLLCLDEPTSGLASEDAANVMGLLRKLANGGRTILLTIHQPSPQVYKMLDNTLYLAAGEQVYYGPAYPDSMLYFHPEIEPDSVEAEEILADPGSCMRPLMEAARAGEPMETFAARYRQSRYFDEFVRERREDPREVKLSKKSPRRPPSFSVRQWWTLSRRYLDIKLKDRVGTAILLVQAPIVAVLLALVFAQESGGLISRLQYAPFALFLLVVAAVWFGCSNAAREIVSEQAIYRRERMVNLSVLAYAASKFTVLGGLCFLQCLMLMTITYFTLDFWGNPLWHLGVLWLCSLAGLGLGLMLSALVRTGEAAIALVPILLIPQVILGGAIMPVDRMNAPTELASKMAIARWGFEAALHVEHRSDAYEISAAQQPDMVSAAMVSQAMLAPSLQAEMGALTPLPPNPLNRFLGDAETGLSRNLGVLGGFTVIFFGGVCGFLYLRERRWDI</sequence>
<gene>
    <name evidence="11" type="ORF">DN745_19050</name>
</gene>
<dbReference type="GO" id="GO:0140359">
    <property type="term" value="F:ABC-type transporter activity"/>
    <property type="evidence" value="ECO:0007669"/>
    <property type="project" value="InterPro"/>
</dbReference>
<feature type="domain" description="FHA" evidence="9">
    <location>
        <begin position="81"/>
        <end position="138"/>
    </location>
</feature>
<dbReference type="GO" id="GO:0005524">
    <property type="term" value="F:ATP binding"/>
    <property type="evidence" value="ECO:0007669"/>
    <property type="project" value="UniProtKB-KW"/>
</dbReference>
<evidence type="ECO:0000256" key="4">
    <source>
        <dbReference type="ARBA" id="ARBA00022741"/>
    </source>
</evidence>
<name>A0A2Z4FRL4_9DELT</name>
<keyword evidence="12" id="KW-1185">Reference proteome</keyword>
<evidence type="ECO:0000313" key="11">
    <source>
        <dbReference type="EMBL" id="AWV91306.1"/>
    </source>
</evidence>
<evidence type="ECO:0000256" key="1">
    <source>
        <dbReference type="ARBA" id="ARBA00004141"/>
    </source>
</evidence>
<dbReference type="InterPro" id="IPR003439">
    <property type="entry name" value="ABC_transporter-like_ATP-bd"/>
</dbReference>
<dbReference type="Pfam" id="PF00005">
    <property type="entry name" value="ABC_tran"/>
    <property type="match status" value="1"/>
</dbReference>
<dbReference type="Proteomes" id="UP000249799">
    <property type="component" value="Chromosome"/>
</dbReference>
<feature type="transmembrane region" description="Helical" evidence="8">
    <location>
        <begin position="716"/>
        <end position="739"/>
    </location>
</feature>
<dbReference type="InterPro" id="IPR008984">
    <property type="entry name" value="SMAD_FHA_dom_sf"/>
</dbReference>
<dbReference type="PROSITE" id="PS50006">
    <property type="entry name" value="FHA_DOMAIN"/>
    <property type="match status" value="2"/>
</dbReference>
<keyword evidence="5" id="KW-0067">ATP-binding</keyword>
<keyword evidence="6 8" id="KW-1133">Transmembrane helix</keyword>
<dbReference type="PROSITE" id="PS00211">
    <property type="entry name" value="ABC_TRANSPORTER_1"/>
    <property type="match status" value="1"/>
</dbReference>
<proteinExistence type="predicted"/>
<keyword evidence="7 8" id="KW-0472">Membrane</keyword>
<dbReference type="OrthoDB" id="9804819at2"/>
<dbReference type="GO" id="GO:0016020">
    <property type="term" value="C:membrane"/>
    <property type="evidence" value="ECO:0007669"/>
    <property type="project" value="UniProtKB-SubCell"/>
</dbReference>
<dbReference type="SMART" id="SM00240">
    <property type="entry name" value="FHA"/>
    <property type="match status" value="2"/>
</dbReference>
<evidence type="ECO:0008006" key="13">
    <source>
        <dbReference type="Google" id="ProtNLM"/>
    </source>
</evidence>
<dbReference type="Gene3D" id="2.60.200.20">
    <property type="match status" value="2"/>
</dbReference>
<feature type="domain" description="ABC transporter" evidence="10">
    <location>
        <begin position="274"/>
        <end position="517"/>
    </location>
</feature>
<dbReference type="InterPro" id="IPR027417">
    <property type="entry name" value="P-loop_NTPase"/>
</dbReference>
<dbReference type="InterPro" id="IPR013525">
    <property type="entry name" value="ABC2_TM"/>
</dbReference>
<evidence type="ECO:0000256" key="7">
    <source>
        <dbReference type="ARBA" id="ARBA00023136"/>
    </source>
</evidence>
<dbReference type="Gene3D" id="3.40.50.300">
    <property type="entry name" value="P-loop containing nucleotide triphosphate hydrolases"/>
    <property type="match status" value="1"/>
</dbReference>
<evidence type="ECO:0000256" key="3">
    <source>
        <dbReference type="ARBA" id="ARBA00022692"/>
    </source>
</evidence>
<dbReference type="SMART" id="SM00382">
    <property type="entry name" value="AAA"/>
    <property type="match status" value="1"/>
</dbReference>
<feature type="transmembrane region" description="Helical" evidence="8">
    <location>
        <begin position="638"/>
        <end position="659"/>
    </location>
</feature>
<feature type="transmembrane region" description="Helical" evidence="8">
    <location>
        <begin position="855"/>
        <end position="875"/>
    </location>
</feature>
<dbReference type="SUPFAM" id="SSF52540">
    <property type="entry name" value="P-loop containing nucleoside triphosphate hydrolases"/>
    <property type="match status" value="1"/>
</dbReference>
<protein>
    <recommendedName>
        <fullName evidence="13">ABC transporter ATP-binding protein</fullName>
    </recommendedName>
</protein>
<evidence type="ECO:0000259" key="10">
    <source>
        <dbReference type="PROSITE" id="PS50893"/>
    </source>
</evidence>
<accession>A0A2Z4FRL4</accession>
<dbReference type="InterPro" id="IPR000253">
    <property type="entry name" value="FHA_dom"/>
</dbReference>
<evidence type="ECO:0000259" key="9">
    <source>
        <dbReference type="PROSITE" id="PS50006"/>
    </source>
</evidence>
<keyword evidence="2" id="KW-0813">Transport</keyword>
<dbReference type="AlphaFoldDB" id="A0A2Z4FRL4"/>
<dbReference type="GO" id="GO:0016887">
    <property type="term" value="F:ATP hydrolysis activity"/>
    <property type="evidence" value="ECO:0007669"/>
    <property type="project" value="InterPro"/>
</dbReference>
<feature type="transmembrane region" description="Helical" evidence="8">
    <location>
        <begin position="605"/>
        <end position="626"/>
    </location>
</feature>
<evidence type="ECO:0000256" key="2">
    <source>
        <dbReference type="ARBA" id="ARBA00022448"/>
    </source>
</evidence>
<feature type="transmembrane region" description="Helical" evidence="8">
    <location>
        <begin position="679"/>
        <end position="704"/>
    </location>
</feature>
<dbReference type="InterPro" id="IPR017871">
    <property type="entry name" value="ABC_transporter-like_CS"/>
</dbReference>
<keyword evidence="4" id="KW-0547">Nucleotide-binding</keyword>
<dbReference type="KEGG" id="bsed:DN745_19050"/>
<evidence type="ECO:0000256" key="5">
    <source>
        <dbReference type="ARBA" id="ARBA00022840"/>
    </source>
</evidence>
<evidence type="ECO:0000313" key="12">
    <source>
        <dbReference type="Proteomes" id="UP000249799"/>
    </source>
</evidence>
<dbReference type="PROSITE" id="PS50893">
    <property type="entry name" value="ABC_TRANSPORTER_2"/>
    <property type="match status" value="1"/>
</dbReference>
<dbReference type="InterPro" id="IPR003593">
    <property type="entry name" value="AAA+_ATPase"/>
</dbReference>
<dbReference type="PANTHER" id="PTHR48041">
    <property type="entry name" value="ABC TRANSPORTER G FAMILY MEMBER 28"/>
    <property type="match status" value="1"/>
</dbReference>